<dbReference type="SUPFAM" id="SSF81301">
    <property type="entry name" value="Nucleotidyltransferase"/>
    <property type="match status" value="1"/>
</dbReference>
<dbReference type="GO" id="GO:0031499">
    <property type="term" value="C:TRAMP complex"/>
    <property type="evidence" value="ECO:0007669"/>
    <property type="project" value="TreeGrafter"/>
</dbReference>
<organism evidence="3 4">
    <name type="scientific">Delitschia confertaspora ATCC 74209</name>
    <dbReference type="NCBI Taxonomy" id="1513339"/>
    <lineage>
        <taxon>Eukaryota</taxon>
        <taxon>Fungi</taxon>
        <taxon>Dikarya</taxon>
        <taxon>Ascomycota</taxon>
        <taxon>Pezizomycotina</taxon>
        <taxon>Dothideomycetes</taxon>
        <taxon>Pleosporomycetidae</taxon>
        <taxon>Pleosporales</taxon>
        <taxon>Delitschiaceae</taxon>
        <taxon>Delitschia</taxon>
    </lineage>
</organism>
<dbReference type="Pfam" id="PF22600">
    <property type="entry name" value="MTPAP-like_central"/>
    <property type="match status" value="1"/>
</dbReference>
<dbReference type="Gene3D" id="1.10.1410.10">
    <property type="match status" value="1"/>
</dbReference>
<name>A0A9P4MT38_9PLEO</name>
<dbReference type="AlphaFoldDB" id="A0A9P4MT38"/>
<dbReference type="GO" id="GO:0031123">
    <property type="term" value="P:RNA 3'-end processing"/>
    <property type="evidence" value="ECO:0007669"/>
    <property type="project" value="TreeGrafter"/>
</dbReference>
<gene>
    <name evidence="3" type="ORF">GQ43DRAFT_393736</name>
</gene>
<dbReference type="GO" id="GO:0003729">
    <property type="term" value="F:mRNA binding"/>
    <property type="evidence" value="ECO:0007669"/>
    <property type="project" value="TreeGrafter"/>
</dbReference>
<dbReference type="GO" id="GO:0010605">
    <property type="term" value="P:negative regulation of macromolecule metabolic process"/>
    <property type="evidence" value="ECO:0007669"/>
    <property type="project" value="UniProtKB-ARBA"/>
</dbReference>
<dbReference type="PANTHER" id="PTHR23092:SF15">
    <property type="entry name" value="INACTIVE NON-CANONICAL POLY(A) RNA POLYMERASE PROTEIN TRF4-2-RELATED"/>
    <property type="match status" value="1"/>
</dbReference>
<protein>
    <recommendedName>
        <fullName evidence="2">Poly(A) RNA polymerase mitochondrial-like central palm domain-containing protein</fullName>
    </recommendedName>
</protein>
<feature type="domain" description="Poly(A) RNA polymerase mitochondrial-like central palm" evidence="2">
    <location>
        <begin position="182"/>
        <end position="320"/>
    </location>
</feature>
<comment type="caution">
    <text evidence="3">The sequence shown here is derived from an EMBL/GenBank/DDBJ whole genome shotgun (WGS) entry which is preliminary data.</text>
</comment>
<dbReference type="SUPFAM" id="SSF81631">
    <property type="entry name" value="PAP/OAS1 substrate-binding domain"/>
    <property type="match status" value="1"/>
</dbReference>
<accession>A0A9P4MT38</accession>
<proteinExistence type="predicted"/>
<sequence>MHTSQSRLVCRAPNRFKPSVALWQHFVVPNKALCQRRRYSSVVSNQPLSSSPFDHRTETHSNVLSECSIDASLAGVRKRDALDTSVRQGNTIFRKIRLDTIHPQPQRLRRRARPEVVPGIATCPGFGTETAGHPIEDIKLARKGEYEGKFIKNLPSTAIDREEEQPWVIPGGGSKLSGLERLSAEILRFYDYARPTKAERALRQASIKRIQGITEQILPGTTLEVFGSERTGLSLYTSDIDLRLPPKSGTSETTIQAADGSGDLLTAGEPPSKTEKSKMDDAMRQLKIQLKKSPMLFAKPQFARFPLISVFDYVSRLETQIVLSHDTSHSRELMEGYIQEFPYLPQIYTLLKVMLDVRNLSNVYLGGIGSYPLFMMAVAALKHRPHVAKNNLAEQFLAVLDFWAKLDTYKHGVSIEPPELFEKGSGGSGVRAQPPKAGFEFLLSLEDPANPSNDLGGQGACIKHVQATFRQLEHQLAVDMKWNNRPSLLTPLVPHHHTINRVPRETQERIGRWLLEHPDRSYESYVEEHKGKKLQNVRYLKLGAKKGAA</sequence>
<dbReference type="GO" id="GO:0043634">
    <property type="term" value="P:polyadenylation-dependent ncRNA catabolic process"/>
    <property type="evidence" value="ECO:0007669"/>
    <property type="project" value="TreeGrafter"/>
</dbReference>
<dbReference type="InterPro" id="IPR054708">
    <property type="entry name" value="MTPAP-like_central"/>
</dbReference>
<evidence type="ECO:0000256" key="1">
    <source>
        <dbReference type="SAM" id="MobiDB-lite"/>
    </source>
</evidence>
<dbReference type="GO" id="GO:1990817">
    <property type="term" value="F:poly(A) RNA polymerase activity"/>
    <property type="evidence" value="ECO:0007669"/>
    <property type="project" value="InterPro"/>
</dbReference>
<dbReference type="EMBL" id="ML993966">
    <property type="protein sequence ID" value="KAF2201667.1"/>
    <property type="molecule type" value="Genomic_DNA"/>
</dbReference>
<dbReference type="InterPro" id="IPR045862">
    <property type="entry name" value="Trf4-like"/>
</dbReference>
<dbReference type="OrthoDB" id="273917at2759"/>
<keyword evidence="4" id="KW-1185">Reference proteome</keyword>
<dbReference type="PANTHER" id="PTHR23092">
    <property type="entry name" value="POLY(A) RNA POLYMERASE"/>
    <property type="match status" value="1"/>
</dbReference>
<dbReference type="InterPro" id="IPR043519">
    <property type="entry name" value="NT_sf"/>
</dbReference>
<feature type="region of interest" description="Disordered" evidence="1">
    <location>
        <begin position="247"/>
        <end position="279"/>
    </location>
</feature>
<dbReference type="Proteomes" id="UP000799536">
    <property type="component" value="Unassembled WGS sequence"/>
</dbReference>
<evidence type="ECO:0000259" key="2">
    <source>
        <dbReference type="Pfam" id="PF22600"/>
    </source>
</evidence>
<evidence type="ECO:0000313" key="3">
    <source>
        <dbReference type="EMBL" id="KAF2201667.1"/>
    </source>
</evidence>
<dbReference type="Gene3D" id="3.30.460.10">
    <property type="entry name" value="Beta Polymerase, domain 2"/>
    <property type="match status" value="1"/>
</dbReference>
<evidence type="ECO:0000313" key="4">
    <source>
        <dbReference type="Proteomes" id="UP000799536"/>
    </source>
</evidence>
<reference evidence="3" key="1">
    <citation type="journal article" date="2020" name="Stud. Mycol.">
        <title>101 Dothideomycetes genomes: a test case for predicting lifestyles and emergence of pathogens.</title>
        <authorList>
            <person name="Haridas S."/>
            <person name="Albert R."/>
            <person name="Binder M."/>
            <person name="Bloem J."/>
            <person name="Labutti K."/>
            <person name="Salamov A."/>
            <person name="Andreopoulos B."/>
            <person name="Baker S."/>
            <person name="Barry K."/>
            <person name="Bills G."/>
            <person name="Bluhm B."/>
            <person name="Cannon C."/>
            <person name="Castanera R."/>
            <person name="Culley D."/>
            <person name="Daum C."/>
            <person name="Ezra D."/>
            <person name="Gonzalez J."/>
            <person name="Henrissat B."/>
            <person name="Kuo A."/>
            <person name="Liang C."/>
            <person name="Lipzen A."/>
            <person name="Lutzoni F."/>
            <person name="Magnuson J."/>
            <person name="Mondo S."/>
            <person name="Nolan M."/>
            <person name="Ohm R."/>
            <person name="Pangilinan J."/>
            <person name="Park H.-J."/>
            <person name="Ramirez L."/>
            <person name="Alfaro M."/>
            <person name="Sun H."/>
            <person name="Tritt A."/>
            <person name="Yoshinaga Y."/>
            <person name="Zwiers L.-H."/>
            <person name="Turgeon B."/>
            <person name="Goodwin S."/>
            <person name="Spatafora J."/>
            <person name="Crous P."/>
            <person name="Grigoriev I."/>
        </authorList>
    </citation>
    <scope>NUCLEOTIDE SEQUENCE</scope>
    <source>
        <strain evidence="3">ATCC 74209</strain>
    </source>
</reference>
<dbReference type="GO" id="GO:0005730">
    <property type="term" value="C:nucleolus"/>
    <property type="evidence" value="ECO:0007669"/>
    <property type="project" value="TreeGrafter"/>
</dbReference>